<evidence type="ECO:0000313" key="1">
    <source>
        <dbReference type="EMBL" id="PNU18865.1"/>
    </source>
</evidence>
<comment type="caution">
    <text evidence="1">The sequence shown here is derived from an EMBL/GenBank/DDBJ whole genome shotgun (WGS) entry which is preliminary data.</text>
</comment>
<reference evidence="1 2" key="1">
    <citation type="journal article" date="2018" name="Genome Announc.">
        <title>Genome Sequence of Geothermobacter sp. HR-1 Iron Reducer from the Loihi Seamount.</title>
        <authorList>
            <person name="Smith H."/>
            <person name="Abuyen K."/>
            <person name="Tremblay J."/>
            <person name="Savalia P."/>
            <person name="Perez-Rodriguez I."/>
            <person name="Emerson D."/>
            <person name="Tully B."/>
            <person name="Amend J."/>
        </authorList>
    </citation>
    <scope>NUCLEOTIDE SEQUENCE [LARGE SCALE GENOMIC DNA]</scope>
    <source>
        <strain evidence="1 2">HR-1</strain>
    </source>
</reference>
<dbReference type="AlphaFoldDB" id="A0A2K2H6B5"/>
<protein>
    <submittedName>
        <fullName evidence="1">Uncharacterized protein</fullName>
    </submittedName>
</protein>
<name>A0A2K2H6B5_9BACT</name>
<dbReference type="OrthoDB" id="5402380at2"/>
<accession>A0A2K2H6B5</accession>
<dbReference type="Proteomes" id="UP000236340">
    <property type="component" value="Unassembled WGS sequence"/>
</dbReference>
<proteinExistence type="predicted"/>
<dbReference type="EMBL" id="PPFX01000047">
    <property type="protein sequence ID" value="PNU18865.1"/>
    <property type="molecule type" value="Genomic_DNA"/>
</dbReference>
<evidence type="ECO:0000313" key="2">
    <source>
        <dbReference type="Proteomes" id="UP000236340"/>
    </source>
</evidence>
<dbReference type="RefSeq" id="WP_103116594.1">
    <property type="nucleotide sequence ID" value="NZ_PPFX01000047.1"/>
</dbReference>
<gene>
    <name evidence="1" type="ORF">C2E25_15295</name>
</gene>
<sequence length="77" mass="9038">MNRKNYRKLCDLAAGGDRRAIINLESHTQGEVLSCHHNYFNVRVGEGWEVWDRRICEPTIMTGENRDREDAMVDFQI</sequence>
<organism evidence="1 2">
    <name type="scientific">Geothermobacter hydrogeniphilus</name>
    <dbReference type="NCBI Taxonomy" id="1969733"/>
    <lineage>
        <taxon>Bacteria</taxon>
        <taxon>Pseudomonadati</taxon>
        <taxon>Thermodesulfobacteriota</taxon>
        <taxon>Desulfuromonadia</taxon>
        <taxon>Desulfuromonadales</taxon>
        <taxon>Geothermobacteraceae</taxon>
        <taxon>Geothermobacter</taxon>
    </lineage>
</organism>